<dbReference type="STRING" id="1622118.Lupro_10010"/>
<dbReference type="PANTHER" id="PTHR30489:SF0">
    <property type="entry name" value="LIPOPROTEIN-RELEASING SYSTEM TRANSMEMBRANE PROTEIN LOLE"/>
    <property type="match status" value="1"/>
</dbReference>
<evidence type="ECO:0000256" key="1">
    <source>
        <dbReference type="ARBA" id="ARBA00004651"/>
    </source>
</evidence>
<gene>
    <name evidence="9" type="ORF">Lupro_10010</name>
</gene>
<dbReference type="AlphaFoldDB" id="A0A0X8G7M7"/>
<keyword evidence="3" id="KW-1003">Cell membrane</keyword>
<feature type="transmembrane region" description="Helical" evidence="7">
    <location>
        <begin position="277"/>
        <end position="300"/>
    </location>
</feature>
<evidence type="ECO:0000256" key="6">
    <source>
        <dbReference type="ARBA" id="ARBA00023136"/>
    </source>
</evidence>
<dbReference type="Pfam" id="PF02687">
    <property type="entry name" value="FtsX"/>
    <property type="match status" value="1"/>
</dbReference>
<evidence type="ECO:0000313" key="10">
    <source>
        <dbReference type="Proteomes" id="UP000059672"/>
    </source>
</evidence>
<dbReference type="EMBL" id="CP013355">
    <property type="protein sequence ID" value="AMC11578.1"/>
    <property type="molecule type" value="Genomic_DNA"/>
</dbReference>
<dbReference type="InterPro" id="IPR051447">
    <property type="entry name" value="Lipoprotein-release_system"/>
</dbReference>
<evidence type="ECO:0000256" key="3">
    <source>
        <dbReference type="ARBA" id="ARBA00022475"/>
    </source>
</evidence>
<keyword evidence="5 7" id="KW-1133">Transmembrane helix</keyword>
<keyword evidence="10" id="KW-1185">Reference proteome</keyword>
<keyword evidence="6 7" id="KW-0472">Membrane</keyword>
<evidence type="ECO:0000256" key="7">
    <source>
        <dbReference type="SAM" id="Phobius"/>
    </source>
</evidence>
<reference evidence="10" key="1">
    <citation type="submission" date="2015-12" db="EMBL/GenBank/DDBJ databases">
        <title>Complete genome sequence of Lutibacter profundus strain LP1.</title>
        <authorList>
            <person name="Wissuwa J."/>
            <person name="Le Moine Bauer S."/>
            <person name="Stokke R."/>
            <person name="Dahle H."/>
            <person name="Steen I.H."/>
        </authorList>
    </citation>
    <scope>NUCLEOTIDE SEQUENCE [LARGE SCALE GENOMIC DNA]</scope>
    <source>
        <strain evidence="10">LP1</strain>
    </source>
</reference>
<dbReference type="PATRIC" id="fig|1622118.3.peg.2064"/>
<protein>
    <submittedName>
        <fullName evidence="9">ABC transporter permease</fullName>
    </submittedName>
</protein>
<feature type="domain" description="ABC3 transporter permease C-terminal" evidence="8">
    <location>
        <begin position="278"/>
        <end position="397"/>
    </location>
</feature>
<name>A0A0X8G7M7_9FLAO</name>
<evidence type="ECO:0000313" key="9">
    <source>
        <dbReference type="EMBL" id="AMC11578.1"/>
    </source>
</evidence>
<dbReference type="OrthoDB" id="1522724at2"/>
<organism evidence="9 10">
    <name type="scientific">Lutibacter profundi</name>
    <dbReference type="NCBI Taxonomy" id="1622118"/>
    <lineage>
        <taxon>Bacteria</taxon>
        <taxon>Pseudomonadati</taxon>
        <taxon>Bacteroidota</taxon>
        <taxon>Flavobacteriia</taxon>
        <taxon>Flavobacteriales</taxon>
        <taxon>Flavobacteriaceae</taxon>
        <taxon>Lutibacter</taxon>
    </lineage>
</organism>
<dbReference type="InterPro" id="IPR003838">
    <property type="entry name" value="ABC3_permease_C"/>
</dbReference>
<dbReference type="KEGG" id="lut:Lupro_10010"/>
<dbReference type="GO" id="GO:0044874">
    <property type="term" value="P:lipoprotein localization to outer membrane"/>
    <property type="evidence" value="ECO:0007669"/>
    <property type="project" value="TreeGrafter"/>
</dbReference>
<feature type="transmembrane region" description="Helical" evidence="7">
    <location>
        <begin position="21"/>
        <end position="46"/>
    </location>
</feature>
<evidence type="ECO:0000256" key="5">
    <source>
        <dbReference type="ARBA" id="ARBA00022989"/>
    </source>
</evidence>
<proteinExistence type="inferred from homology"/>
<sequence length="400" mass="44671">MNFPLYIAKRYLFSKSGNNTINIITFIAAIGVIIGTLALFIVLSGFSGLRSFSSGFLKTSDPDIKITSIKGKSYNFNTNIQKILKSQKGIVSFSKVIEERAFFEYNKKTHIAYIKGVDTNYVHVNNIDTTVYLGTWLDTKIPLGVVVGNGISNTLSVGVFDFIEPLKIYVPKPGKGYITNPKNAFKKINTQPIGIFALTDELDKKFTFTSLELAQELLSYSPQQISAIEIKVKNLNNRAQIITELKAKLGSNFKIQTREQLNAVFYKMLNTENLASYLIFTLILIIALFNVIGAIIMMILDKKDNLKTLYSIGATIKEIKHIFVLQGFMLSLFGLFIGLSTGIILVLLQQKYQLFMITQHLAYPVELTLSNVITVIVTILILGFLASKIASSRISKKLVE</sequence>
<dbReference type="PANTHER" id="PTHR30489">
    <property type="entry name" value="LIPOPROTEIN-RELEASING SYSTEM TRANSMEMBRANE PROTEIN LOLE"/>
    <property type="match status" value="1"/>
</dbReference>
<keyword evidence="4 7" id="KW-0812">Transmembrane</keyword>
<comment type="subcellular location">
    <subcellularLocation>
        <location evidence="1">Cell membrane</location>
        <topology evidence="1">Multi-pass membrane protein</topology>
    </subcellularLocation>
</comment>
<dbReference type="GO" id="GO:0098797">
    <property type="term" value="C:plasma membrane protein complex"/>
    <property type="evidence" value="ECO:0007669"/>
    <property type="project" value="TreeGrafter"/>
</dbReference>
<feature type="transmembrane region" description="Helical" evidence="7">
    <location>
        <begin position="321"/>
        <end position="348"/>
    </location>
</feature>
<reference evidence="9 10" key="2">
    <citation type="journal article" date="2016" name="Int. J. Syst. Evol. Microbiol.">
        <title>Lutibacter profundi sp. nov., isolated from a deep-sea hydrothermal system on the Arctic Mid-Ocean Ridge and emended description of the genus Lutibacter.</title>
        <authorList>
            <person name="Le Moine Bauer S."/>
            <person name="Roalkvam I."/>
            <person name="Steen I.H."/>
            <person name="Dahle H."/>
        </authorList>
    </citation>
    <scope>NUCLEOTIDE SEQUENCE [LARGE SCALE GENOMIC DNA]</scope>
    <source>
        <strain evidence="9 10">LP1</strain>
    </source>
</reference>
<feature type="transmembrane region" description="Helical" evidence="7">
    <location>
        <begin position="368"/>
        <end position="387"/>
    </location>
</feature>
<accession>A0A0X8G7M7</accession>
<dbReference type="Proteomes" id="UP000059672">
    <property type="component" value="Chromosome"/>
</dbReference>
<evidence type="ECO:0000256" key="2">
    <source>
        <dbReference type="ARBA" id="ARBA00005236"/>
    </source>
</evidence>
<evidence type="ECO:0000256" key="4">
    <source>
        <dbReference type="ARBA" id="ARBA00022692"/>
    </source>
</evidence>
<comment type="similarity">
    <text evidence="2">Belongs to the ABC-4 integral membrane protein family. LolC/E subfamily.</text>
</comment>
<evidence type="ECO:0000259" key="8">
    <source>
        <dbReference type="Pfam" id="PF02687"/>
    </source>
</evidence>
<dbReference type="RefSeq" id="WP_068209593.1">
    <property type="nucleotide sequence ID" value="NZ_CP013355.1"/>
</dbReference>